<evidence type="ECO:0000256" key="1">
    <source>
        <dbReference type="SAM" id="MobiDB-lite"/>
    </source>
</evidence>
<feature type="compositionally biased region" description="Polar residues" evidence="1">
    <location>
        <begin position="113"/>
        <end position="130"/>
    </location>
</feature>
<name>A0A9D4KCY2_DREPO</name>
<keyword evidence="3" id="KW-1185">Reference proteome</keyword>
<proteinExistence type="predicted"/>
<reference evidence="2" key="2">
    <citation type="submission" date="2020-11" db="EMBL/GenBank/DDBJ databases">
        <authorList>
            <person name="McCartney M.A."/>
            <person name="Auch B."/>
            <person name="Kono T."/>
            <person name="Mallez S."/>
            <person name="Becker A."/>
            <person name="Gohl D.M."/>
            <person name="Silverstein K.A.T."/>
            <person name="Koren S."/>
            <person name="Bechman K.B."/>
            <person name="Herman A."/>
            <person name="Abrahante J.E."/>
            <person name="Garbe J."/>
        </authorList>
    </citation>
    <scope>NUCLEOTIDE SEQUENCE</scope>
    <source>
        <strain evidence="2">Duluth1</strain>
        <tissue evidence="2">Whole animal</tissue>
    </source>
</reference>
<feature type="compositionally biased region" description="Basic and acidic residues" evidence="1">
    <location>
        <begin position="131"/>
        <end position="146"/>
    </location>
</feature>
<protein>
    <submittedName>
        <fullName evidence="2">Uncharacterized protein</fullName>
    </submittedName>
</protein>
<feature type="region of interest" description="Disordered" evidence="1">
    <location>
        <begin position="1"/>
        <end position="25"/>
    </location>
</feature>
<evidence type="ECO:0000313" key="2">
    <source>
        <dbReference type="EMBL" id="KAH3837533.1"/>
    </source>
</evidence>
<feature type="compositionally biased region" description="Polar residues" evidence="1">
    <location>
        <begin position="1"/>
        <end position="17"/>
    </location>
</feature>
<feature type="region of interest" description="Disordered" evidence="1">
    <location>
        <begin position="113"/>
        <end position="156"/>
    </location>
</feature>
<dbReference type="EMBL" id="JAIWYP010000004">
    <property type="protein sequence ID" value="KAH3837533.1"/>
    <property type="molecule type" value="Genomic_DNA"/>
</dbReference>
<sequence length="176" mass="19514">MRDLQSLQALPKLQSSVSRHRSSRADRLLTTATRLSALPSRGNTAQFSVHNTNEHGKTLRHTAQKVNKIFSRQPSENFDRLQSALAPKSVLPTRELSRHVASHSGRVLFRTHAQSIQGSNGEVSRSQTRVSVKEDPHSRLNLDSKRSQRPSRASRLLPSATGIIKGAIEVLLDNSD</sequence>
<reference evidence="2" key="1">
    <citation type="journal article" date="2019" name="bioRxiv">
        <title>The Genome of the Zebra Mussel, Dreissena polymorpha: A Resource for Invasive Species Research.</title>
        <authorList>
            <person name="McCartney M.A."/>
            <person name="Auch B."/>
            <person name="Kono T."/>
            <person name="Mallez S."/>
            <person name="Zhang Y."/>
            <person name="Obille A."/>
            <person name="Becker A."/>
            <person name="Abrahante J.E."/>
            <person name="Garbe J."/>
            <person name="Badalamenti J.P."/>
            <person name="Herman A."/>
            <person name="Mangelson H."/>
            <person name="Liachko I."/>
            <person name="Sullivan S."/>
            <person name="Sone E.D."/>
            <person name="Koren S."/>
            <person name="Silverstein K.A.T."/>
            <person name="Beckman K.B."/>
            <person name="Gohl D.M."/>
        </authorList>
    </citation>
    <scope>NUCLEOTIDE SEQUENCE</scope>
    <source>
        <strain evidence="2">Duluth1</strain>
        <tissue evidence="2">Whole animal</tissue>
    </source>
</reference>
<dbReference type="Proteomes" id="UP000828390">
    <property type="component" value="Unassembled WGS sequence"/>
</dbReference>
<comment type="caution">
    <text evidence="2">The sequence shown here is derived from an EMBL/GenBank/DDBJ whole genome shotgun (WGS) entry which is preliminary data.</text>
</comment>
<gene>
    <name evidence="2" type="ORF">DPMN_110925</name>
</gene>
<evidence type="ECO:0000313" key="3">
    <source>
        <dbReference type="Proteomes" id="UP000828390"/>
    </source>
</evidence>
<organism evidence="2 3">
    <name type="scientific">Dreissena polymorpha</name>
    <name type="common">Zebra mussel</name>
    <name type="synonym">Mytilus polymorpha</name>
    <dbReference type="NCBI Taxonomy" id="45954"/>
    <lineage>
        <taxon>Eukaryota</taxon>
        <taxon>Metazoa</taxon>
        <taxon>Spiralia</taxon>
        <taxon>Lophotrochozoa</taxon>
        <taxon>Mollusca</taxon>
        <taxon>Bivalvia</taxon>
        <taxon>Autobranchia</taxon>
        <taxon>Heteroconchia</taxon>
        <taxon>Euheterodonta</taxon>
        <taxon>Imparidentia</taxon>
        <taxon>Neoheterodontei</taxon>
        <taxon>Myida</taxon>
        <taxon>Dreissenoidea</taxon>
        <taxon>Dreissenidae</taxon>
        <taxon>Dreissena</taxon>
    </lineage>
</organism>
<dbReference type="AlphaFoldDB" id="A0A9D4KCY2"/>
<accession>A0A9D4KCY2</accession>